<feature type="domain" description="CRAL-TRIO" evidence="2">
    <location>
        <begin position="18"/>
        <end position="168"/>
    </location>
</feature>
<sequence length="173" mass="18798">MVVETDECHATAAPPLGGSPVAGAPEGVTETIAGIGGYSWRASDVSSVARPSIHSTPSHLAGRQEVKEKFCVTGDFQGLGFLNGDVRGYLAALDISQNKYPERFVKALMVHVPYFLTKAWKTIDPFTHNNTKIKVLSVDEKITKEKQLEEIDESQLPEIHGGKLLLVPIEDSI</sequence>
<dbReference type="InterPro" id="IPR036865">
    <property type="entry name" value="CRAL-TRIO_dom_sf"/>
</dbReference>
<name>A0A8N4I564_ELAGV</name>
<organism evidence="3 4">
    <name type="scientific">Elaeis guineensis var. tenera</name>
    <name type="common">Oil palm</name>
    <dbReference type="NCBI Taxonomy" id="51953"/>
    <lineage>
        <taxon>Eukaryota</taxon>
        <taxon>Viridiplantae</taxon>
        <taxon>Streptophyta</taxon>
        <taxon>Embryophyta</taxon>
        <taxon>Tracheophyta</taxon>
        <taxon>Spermatophyta</taxon>
        <taxon>Magnoliopsida</taxon>
        <taxon>Liliopsida</taxon>
        <taxon>Arecaceae</taxon>
        <taxon>Arecoideae</taxon>
        <taxon>Cocoseae</taxon>
        <taxon>Elaeidinae</taxon>
        <taxon>Elaeis</taxon>
    </lineage>
</organism>
<protein>
    <submittedName>
        <fullName evidence="4">CRAL-TRIO domain-containing protein YKL091C-like</fullName>
    </submittedName>
</protein>
<keyword evidence="3" id="KW-1185">Reference proteome</keyword>
<evidence type="ECO:0000313" key="4">
    <source>
        <dbReference type="RefSeq" id="XP_029116351.1"/>
    </source>
</evidence>
<dbReference type="AlphaFoldDB" id="A0A8N4I564"/>
<reference evidence="4" key="1">
    <citation type="submission" date="2025-08" db="UniProtKB">
        <authorList>
            <consortium name="RefSeq"/>
        </authorList>
    </citation>
    <scope>IDENTIFICATION</scope>
</reference>
<dbReference type="Gene3D" id="3.40.525.10">
    <property type="entry name" value="CRAL-TRIO lipid binding domain"/>
    <property type="match status" value="1"/>
</dbReference>
<dbReference type="PANTHER" id="PTHR46277">
    <property type="entry name" value="OS03G0850700 PROTEIN"/>
    <property type="match status" value="1"/>
</dbReference>
<dbReference type="Proteomes" id="UP000504607">
    <property type="component" value="Unplaced"/>
</dbReference>
<evidence type="ECO:0000256" key="1">
    <source>
        <dbReference type="SAM" id="MobiDB-lite"/>
    </source>
</evidence>
<proteinExistence type="predicted"/>
<accession>A0A8N4I564</accession>
<dbReference type="OrthoDB" id="1434354at2759"/>
<evidence type="ECO:0000313" key="3">
    <source>
        <dbReference type="Proteomes" id="UP000504607"/>
    </source>
</evidence>
<dbReference type="RefSeq" id="XP_029116351.1">
    <property type="nucleotide sequence ID" value="XM_029260518.1"/>
</dbReference>
<gene>
    <name evidence="4" type="primary">LOC114912697</name>
</gene>
<feature type="region of interest" description="Disordered" evidence="1">
    <location>
        <begin position="1"/>
        <end position="23"/>
    </location>
</feature>
<dbReference type="CDD" id="cd00170">
    <property type="entry name" value="SEC14"/>
    <property type="match status" value="1"/>
</dbReference>
<dbReference type="Pfam" id="PF00650">
    <property type="entry name" value="CRAL_TRIO"/>
    <property type="match status" value="1"/>
</dbReference>
<dbReference type="InterPro" id="IPR001251">
    <property type="entry name" value="CRAL-TRIO_dom"/>
</dbReference>
<dbReference type="PANTHER" id="PTHR46277:SF3">
    <property type="entry name" value="BINDING PROTEIN, PUTATIVE-RELATED"/>
    <property type="match status" value="1"/>
</dbReference>
<dbReference type="SUPFAM" id="SSF52087">
    <property type="entry name" value="CRAL/TRIO domain"/>
    <property type="match status" value="1"/>
</dbReference>
<dbReference type="PROSITE" id="PS50191">
    <property type="entry name" value="CRAL_TRIO"/>
    <property type="match status" value="1"/>
</dbReference>
<evidence type="ECO:0000259" key="2">
    <source>
        <dbReference type="PROSITE" id="PS50191"/>
    </source>
</evidence>